<organism evidence="1">
    <name type="scientific">Tetraselmis sp. GSL018</name>
    <dbReference type="NCBI Taxonomy" id="582737"/>
    <lineage>
        <taxon>Eukaryota</taxon>
        <taxon>Viridiplantae</taxon>
        <taxon>Chlorophyta</taxon>
        <taxon>core chlorophytes</taxon>
        <taxon>Chlorodendrophyceae</taxon>
        <taxon>Chlorodendrales</taxon>
        <taxon>Chlorodendraceae</taxon>
        <taxon>Tetraselmis</taxon>
    </lineage>
</organism>
<protein>
    <submittedName>
        <fullName evidence="1">Uncharacterized protein</fullName>
    </submittedName>
</protein>
<sequence length="149" mass="16130">AYPSYPSGRLVLRTCASPRAPNRGRRGGARRRVLHPDDAEEVGLPLAPPRVVGCAAPQLVVVLPHPLERKLVLLLADLLLDDDPLHLTVLQALDAEPDVLEPSPEVVVVGDLLPHLATHPLYLSPHVCLPWALFACCRERSPTYTGPGT</sequence>
<feature type="non-terminal residue" evidence="1">
    <location>
        <position position="1"/>
    </location>
</feature>
<evidence type="ECO:0000313" key="1">
    <source>
        <dbReference type="EMBL" id="JAC61635.1"/>
    </source>
</evidence>
<gene>
    <name evidence="1" type="ORF">TSPGSL018_25668</name>
</gene>
<proteinExistence type="predicted"/>
<dbReference type="AlphaFoldDB" id="A0A061QTA6"/>
<dbReference type="EMBL" id="GBEZ01025452">
    <property type="protein sequence ID" value="JAC61635.1"/>
    <property type="molecule type" value="Transcribed_RNA"/>
</dbReference>
<accession>A0A061QTA6</accession>
<name>A0A061QTA6_9CHLO</name>
<reference evidence="1" key="1">
    <citation type="submission" date="2014-05" db="EMBL/GenBank/DDBJ databases">
        <title>The transcriptome of the halophilic microalga Tetraselmis sp. GSL018 isolated from the Great Salt Lake, Utah.</title>
        <authorList>
            <person name="Jinkerson R.E."/>
            <person name="D'Adamo S."/>
            <person name="Posewitz M.C."/>
        </authorList>
    </citation>
    <scope>NUCLEOTIDE SEQUENCE</scope>
    <source>
        <strain evidence="1">GSL018</strain>
    </source>
</reference>